<gene>
    <name evidence="1" type="ORF">PMES_00922</name>
</gene>
<dbReference type="Proteomes" id="UP000698242">
    <property type="component" value="Unassembled WGS sequence"/>
</dbReference>
<protein>
    <submittedName>
        <fullName evidence="1">Phage tail protein I</fullName>
    </submittedName>
</protein>
<proteinExistence type="predicted"/>
<evidence type="ECO:0000313" key="2">
    <source>
        <dbReference type="Proteomes" id="UP000698242"/>
    </source>
</evidence>
<dbReference type="NCBIfam" id="TIGR01634">
    <property type="entry name" value="tail_P2_I"/>
    <property type="match status" value="1"/>
</dbReference>
<dbReference type="EMBL" id="APKE01000012">
    <property type="protein sequence ID" value="KAF0676735.1"/>
    <property type="molecule type" value="Genomic_DNA"/>
</dbReference>
<dbReference type="Pfam" id="PF09684">
    <property type="entry name" value="Tail_P2_I"/>
    <property type="match status" value="1"/>
</dbReference>
<evidence type="ECO:0000313" key="1">
    <source>
        <dbReference type="EMBL" id="KAF0676735.1"/>
    </source>
</evidence>
<keyword evidence="2" id="KW-1185">Reference proteome</keyword>
<comment type="caution">
    <text evidence="1">The sequence shown here is derived from an EMBL/GenBank/DDBJ whole genome shotgun (WGS) entry which is preliminary data.</text>
</comment>
<organism evidence="1 2">
    <name type="scientific">Profundibacterium mesophilum KAUST100406-0324</name>
    <dbReference type="NCBI Taxonomy" id="1037889"/>
    <lineage>
        <taxon>Bacteria</taxon>
        <taxon>Pseudomonadati</taxon>
        <taxon>Pseudomonadota</taxon>
        <taxon>Alphaproteobacteria</taxon>
        <taxon>Rhodobacterales</taxon>
        <taxon>Roseobacteraceae</taxon>
        <taxon>Profundibacterium</taxon>
    </lineage>
</organism>
<reference evidence="1" key="1">
    <citation type="submission" date="2013-03" db="EMBL/GenBank/DDBJ databases">
        <title>Genome Sequence of the Profundibacterium mesophilum strain KAUST100406-0324T from Red Sea, a novel genus in the family Rhodobacteraceae.</title>
        <authorList>
            <person name="Essack M."/>
            <person name="Alam I."/>
            <person name="Lafi F."/>
            <person name="Alawi W."/>
            <person name="Kamanu F."/>
            <person name="Al-Suwailem A."/>
            <person name="Lee O.O."/>
            <person name="Xu Y."/>
            <person name="Bajic V."/>
            <person name="Qian P.-Y."/>
            <person name="Archer J."/>
        </authorList>
    </citation>
    <scope>NUCLEOTIDE SEQUENCE</scope>
    <source>
        <strain evidence="1">KAUST100406-0324</strain>
    </source>
</reference>
<sequence length="213" mass="23235">MSESILPPNAAPAELALEAGIRAGKPQLGAVATLMDPARCPPELLSWLAWAMSVDVWDPGWDTQTKRAVIARSIFVHRRKGTRAAVEEALTSAGLRLDLSEWWEHGGVPHTFRIDAYASNIARAGRQVDTALITRIKALIERTKPARSHYVLRIGYDFETRLAVRTGALARTRQAAILTPRPAPRLASTRGFLRSGGHLRVTSLATHHLGAAS</sequence>
<dbReference type="RefSeq" id="WP_159964341.1">
    <property type="nucleotide sequence ID" value="NZ_APKE01000012.1"/>
</dbReference>
<dbReference type="AlphaFoldDB" id="A0A921NWH1"/>
<name>A0A921NWH1_9RHOB</name>
<dbReference type="OrthoDB" id="90759at2"/>
<dbReference type="InterPro" id="IPR006521">
    <property type="entry name" value="Tail_protein_I"/>
</dbReference>
<accession>A0A921NWH1</accession>